<accession>A0A371CGF9</accession>
<proteinExistence type="predicted"/>
<protein>
    <submittedName>
        <fullName evidence="1">Uncharacterized protein</fullName>
    </submittedName>
</protein>
<dbReference type="AlphaFoldDB" id="A0A371CGF9"/>
<dbReference type="Proteomes" id="UP000256964">
    <property type="component" value="Unassembled WGS sequence"/>
</dbReference>
<feature type="non-terminal residue" evidence="1">
    <location>
        <position position="1"/>
    </location>
</feature>
<reference evidence="1 2" key="1">
    <citation type="journal article" date="2018" name="Biotechnol. Biofuels">
        <title>Integrative visual omics of the white-rot fungus Polyporus brumalis exposes the biotechnological potential of its oxidative enzymes for delignifying raw plant biomass.</title>
        <authorList>
            <person name="Miyauchi S."/>
            <person name="Rancon A."/>
            <person name="Drula E."/>
            <person name="Hage H."/>
            <person name="Chaduli D."/>
            <person name="Favel A."/>
            <person name="Grisel S."/>
            <person name="Henrissat B."/>
            <person name="Herpoel-Gimbert I."/>
            <person name="Ruiz-Duenas F.J."/>
            <person name="Chevret D."/>
            <person name="Hainaut M."/>
            <person name="Lin J."/>
            <person name="Wang M."/>
            <person name="Pangilinan J."/>
            <person name="Lipzen A."/>
            <person name="Lesage-Meessen L."/>
            <person name="Navarro D."/>
            <person name="Riley R."/>
            <person name="Grigoriev I.V."/>
            <person name="Zhou S."/>
            <person name="Raouche S."/>
            <person name="Rosso M.N."/>
        </authorList>
    </citation>
    <scope>NUCLEOTIDE SEQUENCE [LARGE SCALE GENOMIC DNA]</scope>
    <source>
        <strain evidence="1 2">BRFM 1820</strain>
    </source>
</reference>
<name>A0A371CGF9_9APHY</name>
<dbReference type="EMBL" id="KZ857977">
    <property type="protein sequence ID" value="RDX39366.1"/>
    <property type="molecule type" value="Genomic_DNA"/>
</dbReference>
<organism evidence="1 2">
    <name type="scientific">Lentinus brumalis</name>
    <dbReference type="NCBI Taxonomy" id="2498619"/>
    <lineage>
        <taxon>Eukaryota</taxon>
        <taxon>Fungi</taxon>
        <taxon>Dikarya</taxon>
        <taxon>Basidiomycota</taxon>
        <taxon>Agaricomycotina</taxon>
        <taxon>Agaricomycetes</taxon>
        <taxon>Polyporales</taxon>
        <taxon>Polyporaceae</taxon>
        <taxon>Lentinus</taxon>
    </lineage>
</organism>
<keyword evidence="2" id="KW-1185">Reference proteome</keyword>
<evidence type="ECO:0000313" key="2">
    <source>
        <dbReference type="Proteomes" id="UP000256964"/>
    </source>
</evidence>
<evidence type="ECO:0000313" key="1">
    <source>
        <dbReference type="EMBL" id="RDX39366.1"/>
    </source>
</evidence>
<feature type="non-terminal residue" evidence="1">
    <location>
        <position position="97"/>
    </location>
</feature>
<dbReference type="OrthoDB" id="2679535at2759"/>
<gene>
    <name evidence="1" type="ORF">OH76DRAFT_1324368</name>
</gene>
<sequence length="97" mass="10983">GLSKLLKQERQLRVGQMNDALHQVRVGVGLKSLLYRTEQAALDVQLQRYQVLRKGDLKSNTALIEHSVRGVSDLHLPWFWTLSAPGESRSGSWDEES</sequence>